<keyword evidence="2" id="KW-1185">Reference proteome</keyword>
<gene>
    <name evidence="1" type="ORF">SNAT2548_LOCUS7255</name>
</gene>
<organism evidence="1 2">
    <name type="scientific">Symbiodinium natans</name>
    <dbReference type="NCBI Taxonomy" id="878477"/>
    <lineage>
        <taxon>Eukaryota</taxon>
        <taxon>Sar</taxon>
        <taxon>Alveolata</taxon>
        <taxon>Dinophyceae</taxon>
        <taxon>Suessiales</taxon>
        <taxon>Symbiodiniaceae</taxon>
        <taxon>Symbiodinium</taxon>
    </lineage>
</organism>
<dbReference type="AlphaFoldDB" id="A0A812JQ55"/>
<dbReference type="Proteomes" id="UP000604046">
    <property type="component" value="Unassembled WGS sequence"/>
</dbReference>
<evidence type="ECO:0000313" key="1">
    <source>
        <dbReference type="EMBL" id="CAE7212878.1"/>
    </source>
</evidence>
<accession>A0A812JQ55</accession>
<protein>
    <submittedName>
        <fullName evidence="1">Uncharacterized protein</fullName>
    </submittedName>
</protein>
<dbReference type="EMBL" id="CAJNDS010000502">
    <property type="protein sequence ID" value="CAE7212878.1"/>
    <property type="molecule type" value="Genomic_DNA"/>
</dbReference>
<name>A0A812JQ55_9DINO</name>
<proteinExistence type="predicted"/>
<evidence type="ECO:0000313" key="2">
    <source>
        <dbReference type="Proteomes" id="UP000604046"/>
    </source>
</evidence>
<comment type="caution">
    <text evidence="1">The sequence shown here is derived from an EMBL/GenBank/DDBJ whole genome shotgun (WGS) entry which is preliminary data.</text>
</comment>
<reference evidence="1" key="1">
    <citation type="submission" date="2021-02" db="EMBL/GenBank/DDBJ databases">
        <authorList>
            <person name="Dougan E. K."/>
            <person name="Rhodes N."/>
            <person name="Thang M."/>
            <person name="Chan C."/>
        </authorList>
    </citation>
    <scope>NUCLEOTIDE SEQUENCE</scope>
</reference>
<sequence>MRARRAVPSFNSCRLPFSVALSICGATGRASRNQAARVARCLELARFPPPASMRQRAAKFELQAPYESCQSLCLRLLWSSPACAPTWKGLALQLGALCNMKADGLTMWATQPFCVT</sequence>